<evidence type="ECO:0000259" key="9">
    <source>
        <dbReference type="Pfam" id="PF12320"/>
    </source>
</evidence>
<evidence type="ECO:0000313" key="11">
    <source>
        <dbReference type="Proteomes" id="UP000501466"/>
    </source>
</evidence>
<dbReference type="CDD" id="cd00840">
    <property type="entry name" value="MPP_Mre11_N"/>
    <property type="match status" value="1"/>
</dbReference>
<dbReference type="KEGG" id="tzo:THMIRHAT_10100"/>
<protein>
    <recommendedName>
        <fullName evidence="3 7">Nuclease SbcCD subunit D</fullName>
    </recommendedName>
</protein>
<keyword evidence="7" id="KW-0255">Endonuclease</keyword>
<dbReference type="SUPFAM" id="SSF56300">
    <property type="entry name" value="Metallo-dependent phosphatases"/>
    <property type="match status" value="1"/>
</dbReference>
<dbReference type="InterPro" id="IPR004843">
    <property type="entry name" value="Calcineurin-like_PHP"/>
</dbReference>
<keyword evidence="4 7" id="KW-0540">Nuclease</keyword>
<dbReference type="Pfam" id="PF00149">
    <property type="entry name" value="Metallophos"/>
    <property type="match status" value="1"/>
</dbReference>
<dbReference type="InterPro" id="IPR026843">
    <property type="entry name" value="SbcD_C"/>
</dbReference>
<evidence type="ECO:0000256" key="3">
    <source>
        <dbReference type="ARBA" id="ARBA00013365"/>
    </source>
</evidence>
<keyword evidence="7" id="KW-0233">DNA recombination</keyword>
<gene>
    <name evidence="7 10" type="primary">sbcD</name>
    <name evidence="10" type="ORF">THMIRHAT_10100</name>
</gene>
<keyword evidence="5 7" id="KW-0378">Hydrolase</keyword>
<comment type="function">
    <text evidence="7">SbcCD cleaves DNA hairpin structures. These structures can inhibit DNA replication and are intermediates in certain DNA recombination reactions. The complex acts as a 3'-&gt;5' double strand exonuclease that can open hairpins. It also has a 5' single-strand endonuclease activity.</text>
</comment>
<organism evidence="10 11">
    <name type="scientific">Thiosulfativibrio zosterae</name>
    <dbReference type="NCBI Taxonomy" id="2675053"/>
    <lineage>
        <taxon>Bacteria</taxon>
        <taxon>Pseudomonadati</taxon>
        <taxon>Pseudomonadota</taxon>
        <taxon>Gammaproteobacteria</taxon>
        <taxon>Thiotrichales</taxon>
        <taxon>Piscirickettsiaceae</taxon>
        <taxon>Thiosulfativibrio</taxon>
    </lineage>
</organism>
<evidence type="ECO:0000256" key="6">
    <source>
        <dbReference type="ARBA" id="ARBA00022839"/>
    </source>
</evidence>
<evidence type="ECO:0000259" key="8">
    <source>
        <dbReference type="Pfam" id="PF00149"/>
    </source>
</evidence>
<keyword evidence="7" id="KW-0235">DNA replication</keyword>
<evidence type="ECO:0000256" key="4">
    <source>
        <dbReference type="ARBA" id="ARBA00022722"/>
    </source>
</evidence>
<feature type="domain" description="Nuclease SbcCD subunit D C-terminal" evidence="9">
    <location>
        <begin position="266"/>
        <end position="353"/>
    </location>
</feature>
<evidence type="ECO:0000256" key="7">
    <source>
        <dbReference type="RuleBase" id="RU363069"/>
    </source>
</evidence>
<dbReference type="RefSeq" id="WP_173291085.1">
    <property type="nucleotide sequence ID" value="NZ_AP021888.1"/>
</dbReference>
<dbReference type="Gene3D" id="3.60.21.10">
    <property type="match status" value="1"/>
</dbReference>
<evidence type="ECO:0000256" key="1">
    <source>
        <dbReference type="ARBA" id="ARBA00010555"/>
    </source>
</evidence>
<dbReference type="InterPro" id="IPR029052">
    <property type="entry name" value="Metallo-depent_PP-like"/>
</dbReference>
<dbReference type="GO" id="GO:0006310">
    <property type="term" value="P:DNA recombination"/>
    <property type="evidence" value="ECO:0007669"/>
    <property type="project" value="UniProtKB-KW"/>
</dbReference>
<comment type="similarity">
    <text evidence="1 7">Belongs to the SbcD family.</text>
</comment>
<dbReference type="InterPro" id="IPR041796">
    <property type="entry name" value="Mre11_N"/>
</dbReference>
<feature type="domain" description="Calcineurin-like phosphoesterase" evidence="8">
    <location>
        <begin position="2"/>
        <end position="217"/>
    </location>
</feature>
<dbReference type="PANTHER" id="PTHR30337:SF0">
    <property type="entry name" value="NUCLEASE SBCCD SUBUNIT D"/>
    <property type="match status" value="1"/>
</dbReference>
<proteinExistence type="inferred from homology"/>
<keyword evidence="6 7" id="KW-0269">Exonuclease</keyword>
<dbReference type="NCBIfam" id="TIGR00619">
    <property type="entry name" value="sbcd"/>
    <property type="match status" value="1"/>
</dbReference>
<dbReference type="EMBL" id="AP021888">
    <property type="protein sequence ID" value="BBP43264.1"/>
    <property type="molecule type" value="Genomic_DNA"/>
</dbReference>
<evidence type="ECO:0000256" key="2">
    <source>
        <dbReference type="ARBA" id="ARBA00011322"/>
    </source>
</evidence>
<keyword evidence="11" id="KW-1185">Reference proteome</keyword>
<comment type="subunit">
    <text evidence="2 7">Heterodimer of SbcC and SbcD.</text>
</comment>
<evidence type="ECO:0000256" key="5">
    <source>
        <dbReference type="ARBA" id="ARBA00022801"/>
    </source>
</evidence>
<reference evidence="11" key="1">
    <citation type="submission" date="2019-11" db="EMBL/GenBank/DDBJ databases">
        <title>Isolation and characterization of two novel species in the genus Thiomicrorhabdus.</title>
        <authorList>
            <person name="Mochizuki J."/>
            <person name="Kojima H."/>
            <person name="Fukui M."/>
        </authorList>
    </citation>
    <scope>NUCLEOTIDE SEQUENCE [LARGE SCALE GENOMIC DNA]</scope>
    <source>
        <strain evidence="11">AkT22</strain>
    </source>
</reference>
<dbReference type="GO" id="GO:0008408">
    <property type="term" value="F:3'-5' exonuclease activity"/>
    <property type="evidence" value="ECO:0007669"/>
    <property type="project" value="InterPro"/>
</dbReference>
<dbReference type="PANTHER" id="PTHR30337">
    <property type="entry name" value="COMPONENT OF ATP-DEPENDENT DSDNA EXONUCLEASE"/>
    <property type="match status" value="1"/>
</dbReference>
<dbReference type="InterPro" id="IPR004593">
    <property type="entry name" value="SbcD"/>
</dbReference>
<name>A0A6F8PMJ2_9GAMM</name>
<dbReference type="AlphaFoldDB" id="A0A6F8PMJ2"/>
<sequence>MLKIIHTADWHLGRVLHNQSLLADQAVVLEQILTYIKDHQVDALLVAGDIYDRSIPPAEAIKLLNGFINQLALINVPIIMITGNHDGAERLSFASQQLQAAGVHILGNLNQVTVPVVLQKADVTVKVYGIPYADPESVRDAFGCEVKGYDEAHTFLVEQVKAVYEHNANNLLMSHCFVDGCETSESEKTLSIGGSDRVSFEPMMDFNYVALGHLHSPQQRGADHIRYSGSLLKYSFSEHQQKKGVTLLEFDEKGLVKHQHLTLKPQKEVRVLEGLLEEVIAQGKTDPHKEDYIMVRLTDQTALLDPMGKLRVVYPNILHLEKTLLTQAMGKTPNRDALKRGAEHMIQDFFKQVTGHEMTPEQLTIIEATLKSIHTQEA</sequence>
<dbReference type="GO" id="GO:0004519">
    <property type="term" value="F:endonuclease activity"/>
    <property type="evidence" value="ECO:0007669"/>
    <property type="project" value="UniProtKB-KW"/>
</dbReference>
<dbReference type="GO" id="GO:0006260">
    <property type="term" value="P:DNA replication"/>
    <property type="evidence" value="ECO:0007669"/>
    <property type="project" value="UniProtKB-KW"/>
</dbReference>
<dbReference type="InterPro" id="IPR050535">
    <property type="entry name" value="DNA_Repair-Maintenance_Comp"/>
</dbReference>
<accession>A0A6F8PMJ2</accession>
<dbReference type="Proteomes" id="UP000501466">
    <property type="component" value="Chromosome"/>
</dbReference>
<dbReference type="Pfam" id="PF12320">
    <property type="entry name" value="SbcD_C"/>
    <property type="match status" value="1"/>
</dbReference>
<evidence type="ECO:0000313" key="10">
    <source>
        <dbReference type="EMBL" id="BBP43264.1"/>
    </source>
</evidence>